<dbReference type="PANTHER" id="PTHR43476">
    <property type="entry name" value="3-(3-HYDROXY-PHENYL)PROPIONATE/3-HYDROXYCINNAMIC ACID HYDROXYLASE"/>
    <property type="match status" value="1"/>
</dbReference>
<proteinExistence type="predicted"/>
<dbReference type="PRINTS" id="PR00420">
    <property type="entry name" value="RNGMNOXGNASE"/>
</dbReference>
<keyword evidence="5" id="KW-1185">Reference proteome</keyword>
<evidence type="ECO:0000313" key="4">
    <source>
        <dbReference type="EMBL" id="MFD0790265.1"/>
    </source>
</evidence>
<feature type="region of interest" description="Disordered" evidence="2">
    <location>
        <begin position="383"/>
        <end position="408"/>
    </location>
</feature>
<dbReference type="InterPro" id="IPR036188">
    <property type="entry name" value="FAD/NAD-bd_sf"/>
</dbReference>
<dbReference type="InterPro" id="IPR002938">
    <property type="entry name" value="FAD-bd"/>
</dbReference>
<evidence type="ECO:0000256" key="1">
    <source>
        <dbReference type="ARBA" id="ARBA00023002"/>
    </source>
</evidence>
<dbReference type="Proteomes" id="UP001597055">
    <property type="component" value="Unassembled WGS sequence"/>
</dbReference>
<dbReference type="Gene3D" id="3.50.50.60">
    <property type="entry name" value="FAD/NAD(P)-binding domain"/>
    <property type="match status" value="1"/>
</dbReference>
<dbReference type="Gene3D" id="3.30.70.2450">
    <property type="match status" value="1"/>
</dbReference>
<name>A0ABW3AHL9_9MICO</name>
<feature type="domain" description="FAD-binding" evidence="3">
    <location>
        <begin position="13"/>
        <end position="355"/>
    </location>
</feature>
<accession>A0ABW3AHL9</accession>
<dbReference type="NCBIfam" id="NF004829">
    <property type="entry name" value="PRK06183.1-3"/>
    <property type="match status" value="1"/>
</dbReference>
<comment type="caution">
    <text evidence="4">The sequence shown here is derived from an EMBL/GenBank/DDBJ whole genome shotgun (WGS) entry which is preliminary data.</text>
</comment>
<evidence type="ECO:0000259" key="3">
    <source>
        <dbReference type="Pfam" id="PF01494"/>
    </source>
</evidence>
<evidence type="ECO:0000256" key="2">
    <source>
        <dbReference type="SAM" id="MobiDB-lite"/>
    </source>
</evidence>
<dbReference type="Gene3D" id="3.40.30.120">
    <property type="match status" value="1"/>
</dbReference>
<protein>
    <submittedName>
        <fullName evidence="4">Bifunctional 3-(3-hydroxy-phenyl)propionate/3-hydroxycinnamic acid hydroxylase</fullName>
    </submittedName>
</protein>
<reference evidence="5" key="1">
    <citation type="journal article" date="2019" name="Int. J. Syst. Evol. Microbiol.">
        <title>The Global Catalogue of Microorganisms (GCM) 10K type strain sequencing project: providing services to taxonomists for standard genome sequencing and annotation.</title>
        <authorList>
            <consortium name="The Broad Institute Genomics Platform"/>
            <consortium name="The Broad Institute Genome Sequencing Center for Infectious Disease"/>
            <person name="Wu L."/>
            <person name="Ma J."/>
        </authorList>
    </citation>
    <scope>NUCLEOTIDE SEQUENCE [LARGE SCALE GENOMIC DNA]</scope>
    <source>
        <strain evidence="5">CCUG 54523</strain>
    </source>
</reference>
<gene>
    <name evidence="4" type="ORF">ACFQ0P_07645</name>
</gene>
<keyword evidence="1" id="KW-0560">Oxidoreductase</keyword>
<organism evidence="4 5">
    <name type="scientific">Microbacterium insulae</name>
    <dbReference type="NCBI Taxonomy" id="483014"/>
    <lineage>
        <taxon>Bacteria</taxon>
        <taxon>Bacillati</taxon>
        <taxon>Actinomycetota</taxon>
        <taxon>Actinomycetes</taxon>
        <taxon>Micrococcales</taxon>
        <taxon>Microbacteriaceae</taxon>
        <taxon>Microbacterium</taxon>
    </lineage>
</organism>
<dbReference type="SUPFAM" id="SSF51905">
    <property type="entry name" value="FAD/NAD(P)-binding domain"/>
    <property type="match status" value="1"/>
</dbReference>
<dbReference type="RefSeq" id="WP_204978008.1">
    <property type="nucleotide sequence ID" value="NZ_JBHTII010000001.1"/>
</dbReference>
<dbReference type="Pfam" id="PF01494">
    <property type="entry name" value="FAD_binding_3"/>
    <property type="match status" value="1"/>
</dbReference>
<dbReference type="InterPro" id="IPR050631">
    <property type="entry name" value="PheA/TfdB_FAD_monoxygenase"/>
</dbReference>
<dbReference type="EMBL" id="JBHTII010000001">
    <property type="protein sequence ID" value="MFD0790265.1"/>
    <property type="molecule type" value="Genomic_DNA"/>
</dbReference>
<sequence length="552" mass="60178">MAQETLTPEDSDLDVIIVGMGPVGKMAALLLGRAGHSVLVVERKTSTYPLPRAVAHDAEIARLLQAAGMPVDSVPDAVEPYDDMYVWVNAQRETLHQVDWTGIDPSGWNNTYFYNQPALESHLEERMRSQASVSVLRGVVAEVQGQDDAGADVRLIPVDGSPATVVRGRYVLGADGANSATRQAMGIEWNDLGYFFDWLVVDVVPQPEVEVTHLALQICDPVRPTTVVPGGPGRRRWEFMRLEGESVESLTQPARIWEMLAPFGVTAENSELERGVVYTFNSGWASHWRSGRTFLLGDAAHLMPPFAGQGLAAGFRDCLNLTWKLDLVLRGFADDELLDSYASERMTHVSDFIAFSMELGKIICIVDPEQARRRDEAMIADLASGRTPEPPPAPRLGGDNDEGVHTGRHGGVLSRQGYVRTRTNPEPTRFDDVFGAGALILRDASVAARLDAAARDGLQERGIAVVALGGSEEDGAFIDVNGTYGSWFDEWDVDAVLVRPDFYVYGTVSREIDSAADGVRDLVRSFLARTGTASSEPRLDAPAREPGDPVHV</sequence>
<evidence type="ECO:0000313" key="5">
    <source>
        <dbReference type="Proteomes" id="UP001597055"/>
    </source>
</evidence>
<dbReference type="PANTHER" id="PTHR43476:SF3">
    <property type="entry name" value="FAD-BINDING MONOOXYGENASE"/>
    <property type="match status" value="1"/>
</dbReference>